<reference evidence="2" key="1">
    <citation type="submission" date="2016-10" db="EMBL/GenBank/DDBJ databases">
        <authorList>
            <person name="Varghese N."/>
        </authorList>
    </citation>
    <scope>NUCLEOTIDE SEQUENCE</scope>
</reference>
<dbReference type="EMBL" id="KY052839">
    <property type="protein sequence ID" value="ASF00508.1"/>
    <property type="molecule type" value="Genomic_DNA"/>
</dbReference>
<feature type="compositionally biased region" description="Gly residues" evidence="1">
    <location>
        <begin position="1975"/>
        <end position="1987"/>
    </location>
</feature>
<protein>
    <submittedName>
        <fullName evidence="2">Putative structural protein</fullName>
    </submittedName>
</protein>
<accession>A0A218MMM2</accession>
<evidence type="ECO:0000256" key="1">
    <source>
        <dbReference type="SAM" id="MobiDB-lite"/>
    </source>
</evidence>
<proteinExistence type="predicted"/>
<reference evidence="2" key="2">
    <citation type="journal article" date="2017" name="Nat. Commun.">
        <title>Single-virus genomics reveals hidden cosmopolitan and abundant viruses.</title>
        <authorList>
            <person name="Martinez-Hernandez F."/>
            <person name="Fornas O."/>
            <person name="Lluesma Gomez M."/>
            <person name="Bolduc B."/>
            <person name="de la Cruz Pena M.J."/>
            <person name="Martinez J.M."/>
            <person name="Anton J."/>
            <person name="Gasol J.M."/>
            <person name="Rosselli R."/>
            <person name="Rodriguez-Valera F."/>
            <person name="Sullivan M.B."/>
            <person name="Acinas S.G."/>
            <person name="Martinez-Garcia M."/>
        </authorList>
    </citation>
    <scope>NUCLEOTIDE SEQUENCE</scope>
</reference>
<evidence type="ECO:0000313" key="2">
    <source>
        <dbReference type="EMBL" id="ASF00508.1"/>
    </source>
</evidence>
<feature type="region of interest" description="Disordered" evidence="1">
    <location>
        <begin position="1944"/>
        <end position="1987"/>
    </location>
</feature>
<organism evidence="2">
    <name type="scientific">uncultured virus</name>
    <dbReference type="NCBI Taxonomy" id="340016"/>
    <lineage>
        <taxon>Viruses</taxon>
        <taxon>environmental samples</taxon>
    </lineage>
</organism>
<sequence length="1987" mass="220228">MPEIKHTFTGGKMNKDLDERLIPNGQYRDAMNIQVSTSEGSDVGTVQNILGNEFITNNLHNFAGELPPEAVSIASIADEKVDTLYWFVWSPVCDYIFSYKRNATSVETIFRDMNKDTLKFDPRDVITGINIIDDLLFWTDNRSEPKKINIPRCKAGTPANSNAHTKLINDANGITIASNIDIEEKHITVIKRTPLKALKMNLVSTREPNKNYTAVLETTTSGFNFGTIGTDEDNNTLTIQMGGGTAGTGILTSILNTSGQEFLIDNINVVDIIGDELKGMTGWQNGTPNGTSPNLIQNNIPVGTRLVFKEFNEDGTPPSLPITDYTLKGRVIDSKPDNPNQVNFRDAVTIAIDSIVGIPRIPTTAGETIRYAVDLFDETEKLFEFKFPRFSYRYKYEDGEYSPFAPFTQIAFSPGAFDYHPRKGYNIGMTNKIKEIELSDFIYNNMPNDVVSVDVLFKEEVSPNIYVVDTLRPDDEILPGSGGVNDWNNVRNGGFYKIRKETINSVVPSNQLLRPWDNVPRKALAQDVSGNRIIYGNYVQNYDLKTSLNENFIASFDANWNTFPGTAAGSNKSIKSLREYQLGVVFLDKYGRETPVISSESGTINLEKNRSSLNNRVSVALLGKAPEKLTHFKFFIKETAGEYYNMAMDRWYDAEDNNIWLAFPSSDRNKIDIDTFLILKKAADSDNLVTEPARYKVLAIENEAPDFVKTTKRIASTKTHFTLNASKPIFITGTTNMPFTGSSEFNVLYKEYYGTSGQTLDLIENDIYVEFAMIGSEQVSKRYRVASLTNTYNPFSADVANHDKNTAVYSFRLDEPLGDDVNFINNDLSGSNGSSIRDLAVLNVYEYKVENRPQFDGRFFVKIYYDDIFKNNVADITRKKVEYNVRDTRKIYSMNNNAVDAHTKDHGRFLTTLSSGQGTPASFSGSDLHLAVPFYNDRLETESMNYGYYRVDRFAAMAMYFRRYINTNNYSGQSTSQAPNIPSNGFPVRILAHLKPVNTGGLQYKTGGKVQPERWKAQDDWDQEFGVRWLIGSSAPLGYTGWHGVNTILPNKTERAKNANNLISSISYYFNTSGDNLTWAENIPTGNGYTANWKMFADTPSGGGFAESSGYNTSLLDNNIIHAKSQNRGNAENARDTEVWFIDSGPYVGYIGGGNDLDFLGNLGTGSKATQVLGGNQKYPVNYGAGIQAGSISWNMDLAFGGIQTKRMEHGRSDNTGTQRTDYWKGVFNIGQWNADPADSSNEFYLDSQTKEFVKRINPGTQFRFKEDPNQTVYTMSGDVFGGAGSGNLLRHSTVVTKINDDEKNQINISPSKRTVMQEFNYFVKGHNYDNDQATLTAYQQGGSWGHWAMAEEIGFNLTKRWRATGIEPAIEWNPMQNGQITGGIDIKIKSCNDYGTTALSTTSNGQNVVGGDILKIYVKSLLGNANSANKENSVLQVGMALKSYTDSTSGSEELLQTHLGSTANEYLVVYHIEERTVSGNTFFALSLGGYKTATHTTIEHIPLTTTKSPKVDTNYRFVQVGMNGFSDNSEFNFNTMAYYVGNGAYGKIGAVGYTLEFLEKAETEGVLSENPAIWETEPKETKGLDIYYEASRGMPINIDSSNIHHAIPIRSTVGGYEVIGHNGDNLVFNTLDTAFVGLAFSPGILNKLEIITPDGLKFYERMDLTWWFDLAATDALRATAIIATQEIKINPDLFNSVFHLTWHNCFAFGNGVESNRIRDNFNLPFITNGVKASTTLEQEYKEEHRKYGLIYSGLYNSISGINNLNQFIQAEKITKDINPIYGSIQKLHSRDTDLVTLCEDKCLRILANKDAVFNADGNPNLTATENVLGQTVPFSGEYGISTNPESFASENYRVYFADKTRGTVLRLSKDGLTPISEHGMKDWFRDNLKLSNKLIGSYDDKKEQYNLTLKNIFYTTDKISVVTGSTGSSAAVSAEIGYEGMTAASSSFSTPPPPPVAKPPAPTGETGSGSASSGSGGGGGGGAGGY</sequence>
<feature type="compositionally biased region" description="Pro residues" evidence="1">
    <location>
        <begin position="1951"/>
        <end position="1963"/>
    </location>
</feature>
<name>A0A218MMM2_9VIRU</name>